<sequence>MRAPAGPRAAVSGLLPAVAAALALLLATGCTAQSAGPSASPAGASTRSALEPPSPDVQQAYDTYWTTWLAANRAPDPQDPAVERVATGQQLQELRDNLAHSKTGGQVLLGEVGHRIDGVETPGAQTRILHDCVDLDRWLIHDAKTGQPVDQLQDKPTQMGAFTLTREKEGAPWKVSSLEVLGENC</sequence>
<gene>
    <name evidence="3" type="ORF">AB5J51_19890</name>
</gene>
<evidence type="ECO:0008006" key="4">
    <source>
        <dbReference type="Google" id="ProtNLM"/>
    </source>
</evidence>
<keyword evidence="2" id="KW-0732">Signal</keyword>
<dbReference type="PROSITE" id="PS51257">
    <property type="entry name" value="PROKAR_LIPOPROTEIN"/>
    <property type="match status" value="1"/>
</dbReference>
<proteinExistence type="predicted"/>
<feature type="region of interest" description="Disordered" evidence="1">
    <location>
        <begin position="34"/>
        <end position="57"/>
    </location>
</feature>
<protein>
    <recommendedName>
        <fullName evidence="4">Secreted protein/lipoprotein</fullName>
    </recommendedName>
</protein>
<evidence type="ECO:0000313" key="3">
    <source>
        <dbReference type="EMBL" id="XDV65048.1"/>
    </source>
</evidence>
<dbReference type="AlphaFoldDB" id="A0AB39Y6P8"/>
<feature type="chain" id="PRO_5044218707" description="Secreted protein/lipoprotein" evidence="2">
    <location>
        <begin position="33"/>
        <end position="185"/>
    </location>
</feature>
<evidence type="ECO:0000256" key="2">
    <source>
        <dbReference type="SAM" id="SignalP"/>
    </source>
</evidence>
<evidence type="ECO:0000256" key="1">
    <source>
        <dbReference type="SAM" id="MobiDB-lite"/>
    </source>
</evidence>
<organism evidence="3">
    <name type="scientific">Streptomyces sp. R33</name>
    <dbReference type="NCBI Taxonomy" id="3238629"/>
    <lineage>
        <taxon>Bacteria</taxon>
        <taxon>Bacillati</taxon>
        <taxon>Actinomycetota</taxon>
        <taxon>Actinomycetes</taxon>
        <taxon>Kitasatosporales</taxon>
        <taxon>Streptomycetaceae</taxon>
        <taxon>Streptomyces</taxon>
    </lineage>
</organism>
<accession>A0AB39Y6P8</accession>
<dbReference type="EMBL" id="CP165727">
    <property type="protein sequence ID" value="XDV65048.1"/>
    <property type="molecule type" value="Genomic_DNA"/>
</dbReference>
<feature type="compositionally biased region" description="Low complexity" evidence="1">
    <location>
        <begin position="34"/>
        <end position="49"/>
    </location>
</feature>
<feature type="signal peptide" evidence="2">
    <location>
        <begin position="1"/>
        <end position="32"/>
    </location>
</feature>
<dbReference type="RefSeq" id="WP_369778202.1">
    <property type="nucleotide sequence ID" value="NZ_CP165727.1"/>
</dbReference>
<name>A0AB39Y6P8_9ACTN</name>
<reference evidence="3" key="1">
    <citation type="submission" date="2024-08" db="EMBL/GenBank/DDBJ databases">
        <authorList>
            <person name="Yu S.T."/>
        </authorList>
    </citation>
    <scope>NUCLEOTIDE SEQUENCE</scope>
    <source>
        <strain evidence="3">R33</strain>
    </source>
</reference>